<protein>
    <submittedName>
        <fullName evidence="2">CopG family transcriptional regulator</fullName>
    </submittedName>
</protein>
<sequence length="102" mass="11414">MPAISLRLPDDVEANLKAEAQLEGKSQSEIARLAITEYLARRERERFMAEMVAAARAMANDPRAKAEALQIAEDFDAADDALDRLIAEERAAGIDPDEKWWE</sequence>
<organism evidence="2 3">
    <name type="scientific">Methylomonas methanica</name>
    <dbReference type="NCBI Taxonomy" id="421"/>
    <lineage>
        <taxon>Bacteria</taxon>
        <taxon>Pseudomonadati</taxon>
        <taxon>Pseudomonadota</taxon>
        <taxon>Gammaproteobacteria</taxon>
        <taxon>Methylococcales</taxon>
        <taxon>Methylococcaceae</taxon>
        <taxon>Methylomonas</taxon>
    </lineage>
</organism>
<proteinExistence type="predicted"/>
<accession>A0A177LZ80</accession>
<dbReference type="CDD" id="cd21631">
    <property type="entry name" value="RHH_CopG_NikR-like"/>
    <property type="match status" value="1"/>
</dbReference>
<dbReference type="EMBL" id="LUUG01000110">
    <property type="protein sequence ID" value="OAH98209.1"/>
    <property type="molecule type" value="Genomic_DNA"/>
</dbReference>
<dbReference type="AlphaFoldDB" id="A0A177LZ80"/>
<evidence type="ECO:0000313" key="3">
    <source>
        <dbReference type="Proteomes" id="UP000078090"/>
    </source>
</evidence>
<name>A0A177LZ80_METMH</name>
<gene>
    <name evidence="2" type="ORF">A1332_20715</name>
</gene>
<dbReference type="Proteomes" id="UP000078090">
    <property type="component" value="Unassembled WGS sequence"/>
</dbReference>
<dbReference type="Gene3D" id="1.10.1220.10">
    <property type="entry name" value="Met repressor-like"/>
    <property type="match status" value="1"/>
</dbReference>
<dbReference type="InterPro" id="IPR010985">
    <property type="entry name" value="Ribbon_hlx_hlx"/>
</dbReference>
<dbReference type="Pfam" id="PF01402">
    <property type="entry name" value="RHH_1"/>
    <property type="match status" value="1"/>
</dbReference>
<dbReference type="GO" id="GO:0006355">
    <property type="term" value="P:regulation of DNA-templated transcription"/>
    <property type="evidence" value="ECO:0007669"/>
    <property type="project" value="InterPro"/>
</dbReference>
<dbReference type="OrthoDB" id="5785333at2"/>
<reference evidence="2 3" key="1">
    <citation type="submission" date="2016-03" db="EMBL/GenBank/DDBJ databases">
        <authorList>
            <person name="Ploux O."/>
        </authorList>
    </citation>
    <scope>NUCLEOTIDE SEQUENCE [LARGE SCALE GENOMIC DNA]</scope>
    <source>
        <strain evidence="2 3">R-45363</strain>
    </source>
</reference>
<dbReference type="InterPro" id="IPR002145">
    <property type="entry name" value="CopG"/>
</dbReference>
<feature type="domain" description="Ribbon-helix-helix protein CopG" evidence="1">
    <location>
        <begin position="4"/>
        <end position="41"/>
    </location>
</feature>
<evidence type="ECO:0000313" key="2">
    <source>
        <dbReference type="EMBL" id="OAH98209.1"/>
    </source>
</evidence>
<dbReference type="RefSeq" id="WP_064010288.1">
    <property type="nucleotide sequence ID" value="NZ_LUUG01000110.1"/>
</dbReference>
<dbReference type="InterPro" id="IPR013321">
    <property type="entry name" value="Arc_rbn_hlx_hlx"/>
</dbReference>
<dbReference type="SUPFAM" id="SSF47598">
    <property type="entry name" value="Ribbon-helix-helix"/>
    <property type="match status" value="1"/>
</dbReference>
<evidence type="ECO:0000259" key="1">
    <source>
        <dbReference type="Pfam" id="PF01402"/>
    </source>
</evidence>
<comment type="caution">
    <text evidence="2">The sequence shown here is derived from an EMBL/GenBank/DDBJ whole genome shotgun (WGS) entry which is preliminary data.</text>
</comment>